<dbReference type="UniPathway" id="UPA00378"/>
<comment type="catalytic activity">
    <reaction evidence="12">
        <text>n isopentenyl diphosphate + (2E,6E)-farnesyl diphosphate = a di-trans,poly-cis-polyprenyl diphosphate + n diphosphate</text>
        <dbReference type="Rhea" id="RHEA:53008"/>
        <dbReference type="Rhea" id="RHEA-COMP:19494"/>
        <dbReference type="ChEBI" id="CHEBI:33019"/>
        <dbReference type="ChEBI" id="CHEBI:128769"/>
        <dbReference type="ChEBI" id="CHEBI:136960"/>
        <dbReference type="ChEBI" id="CHEBI:175763"/>
        <dbReference type="EC" id="2.5.1.87"/>
    </reaction>
</comment>
<dbReference type="AlphaFoldDB" id="T2M895"/>
<evidence type="ECO:0000256" key="5">
    <source>
        <dbReference type="ARBA" id="ARBA00012596"/>
    </source>
</evidence>
<keyword evidence="6" id="KW-0808">Transferase</keyword>
<gene>
    <name evidence="14" type="primary">NUS1</name>
</gene>
<evidence type="ECO:0000256" key="3">
    <source>
        <dbReference type="ARBA" id="ARBA00004922"/>
    </source>
</evidence>
<evidence type="ECO:0000256" key="10">
    <source>
        <dbReference type="ARBA" id="ARBA00022989"/>
    </source>
</evidence>
<name>T2M895_HYDVU</name>
<dbReference type="OMA" id="AWSSCAG"/>
<proteinExistence type="evidence at transcript level"/>
<feature type="transmembrane region" description="Helical" evidence="13">
    <location>
        <begin position="21"/>
        <end position="44"/>
    </location>
</feature>
<dbReference type="EC" id="2.5.1.87" evidence="5"/>
<protein>
    <recommendedName>
        <fullName evidence="5">ditrans,polycis-polyprenyl diphosphate synthase [(2E,6E)-farnesyldiphosphate specific]</fullName>
        <ecNumber evidence="5">2.5.1.87</ecNumber>
    </recommendedName>
</protein>
<evidence type="ECO:0000313" key="14">
    <source>
        <dbReference type="EMBL" id="CDG68140.1"/>
    </source>
</evidence>
<keyword evidence="9" id="KW-0460">Magnesium</keyword>
<sequence>MQSKEFDESNSQKLIKYCSNIVFKYALTGIQNLFHLWVLVYTFLAELKRFYLSSTRRISGGLSYDYLQYDISNLTKLPRHLSFVVNEDINTNSCEIANLLCWTIAMGIPYITLYDRHGIFKAGEKQLGKLINKKVIDFFGQERSQEISIILKDSSNTYKNGITFPRRFCIQILCEEDGRTDIALTAKSIAKMYTQKKLDLLNIDLNYIDKSLNAIKNIPDPDMAIQFGPVYSLMGFLPWQTRLTEIFHVQTYKNISYDTFRQCLVKYSKCDQRLGK</sequence>
<dbReference type="PANTHER" id="PTHR21528">
    <property type="entry name" value="DEHYDRODOLICHYL DIPHOSPHATE SYNTHASE COMPLEX SUBUNIT NUS1"/>
    <property type="match status" value="1"/>
</dbReference>
<dbReference type="EMBL" id="HAAD01001908">
    <property type="protein sequence ID" value="CDG68140.1"/>
    <property type="molecule type" value="mRNA"/>
</dbReference>
<evidence type="ECO:0000256" key="11">
    <source>
        <dbReference type="ARBA" id="ARBA00023136"/>
    </source>
</evidence>
<dbReference type="PANTHER" id="PTHR21528:SF0">
    <property type="entry name" value="DEHYDRODOLICHYL DIPHOSPHATE SYNTHASE COMPLEX SUBUNIT NUS1"/>
    <property type="match status" value="1"/>
</dbReference>
<evidence type="ECO:0000256" key="2">
    <source>
        <dbReference type="ARBA" id="ARBA00004586"/>
    </source>
</evidence>
<keyword evidence="14" id="KW-0675">Receptor</keyword>
<keyword evidence="11 13" id="KW-0472">Membrane</keyword>
<evidence type="ECO:0000256" key="4">
    <source>
        <dbReference type="ARBA" id="ARBA00005432"/>
    </source>
</evidence>
<comment type="pathway">
    <text evidence="3">Protein modification; protein glycosylation.</text>
</comment>
<organism evidence="14">
    <name type="scientific">Hydra vulgaris</name>
    <name type="common">Hydra</name>
    <name type="synonym">Hydra attenuata</name>
    <dbReference type="NCBI Taxonomy" id="6087"/>
    <lineage>
        <taxon>Eukaryota</taxon>
        <taxon>Metazoa</taxon>
        <taxon>Cnidaria</taxon>
        <taxon>Hydrozoa</taxon>
        <taxon>Hydroidolina</taxon>
        <taxon>Anthoathecata</taxon>
        <taxon>Aplanulata</taxon>
        <taxon>Hydridae</taxon>
        <taxon>Hydra</taxon>
    </lineage>
</organism>
<comment type="cofactor">
    <cofactor evidence="1">
        <name>Mg(2+)</name>
        <dbReference type="ChEBI" id="CHEBI:18420"/>
    </cofactor>
</comment>
<dbReference type="InterPro" id="IPR036424">
    <property type="entry name" value="UPP_synth-like_sf"/>
</dbReference>
<dbReference type="GO" id="GO:1904423">
    <property type="term" value="C:dehydrodolichyl diphosphate synthase complex"/>
    <property type="evidence" value="ECO:0007669"/>
    <property type="project" value="InterPro"/>
</dbReference>
<evidence type="ECO:0000256" key="7">
    <source>
        <dbReference type="ARBA" id="ARBA00022692"/>
    </source>
</evidence>
<keyword evidence="7 13" id="KW-0812">Transmembrane</keyword>
<dbReference type="KEGG" id="hmg:101236904"/>
<keyword evidence="10 13" id="KW-1133">Transmembrane helix</keyword>
<dbReference type="Pfam" id="PF01255">
    <property type="entry name" value="Prenyltransf"/>
    <property type="match status" value="1"/>
</dbReference>
<evidence type="ECO:0000256" key="1">
    <source>
        <dbReference type="ARBA" id="ARBA00001946"/>
    </source>
</evidence>
<evidence type="ECO:0000256" key="8">
    <source>
        <dbReference type="ARBA" id="ARBA00022824"/>
    </source>
</evidence>
<dbReference type="GO" id="GO:0005789">
    <property type="term" value="C:endoplasmic reticulum membrane"/>
    <property type="evidence" value="ECO:0007669"/>
    <property type="project" value="UniProtKB-SubCell"/>
</dbReference>
<evidence type="ECO:0000256" key="6">
    <source>
        <dbReference type="ARBA" id="ARBA00022679"/>
    </source>
</evidence>
<evidence type="ECO:0000256" key="9">
    <source>
        <dbReference type="ARBA" id="ARBA00022842"/>
    </source>
</evidence>
<comment type="similarity">
    <text evidence="4">Belongs to the UPP synthase family.</text>
</comment>
<dbReference type="SUPFAM" id="SSF64005">
    <property type="entry name" value="Undecaprenyl diphosphate synthase"/>
    <property type="match status" value="1"/>
</dbReference>
<evidence type="ECO:0000256" key="12">
    <source>
        <dbReference type="ARBA" id="ARBA00047353"/>
    </source>
</evidence>
<dbReference type="InterPro" id="IPR038887">
    <property type="entry name" value="Nus1/NgBR"/>
</dbReference>
<dbReference type="Gene3D" id="3.40.1180.10">
    <property type="entry name" value="Decaprenyl diphosphate synthase-like"/>
    <property type="match status" value="1"/>
</dbReference>
<dbReference type="OrthoDB" id="19639at2759"/>
<accession>T2M895</accession>
<evidence type="ECO:0000256" key="13">
    <source>
        <dbReference type="SAM" id="Phobius"/>
    </source>
</evidence>
<keyword evidence="8" id="KW-0256">Endoplasmic reticulum</keyword>
<dbReference type="GeneID" id="101236904"/>
<comment type="subcellular location">
    <subcellularLocation>
        <location evidence="2">Endoplasmic reticulum membrane</location>
    </subcellularLocation>
</comment>
<dbReference type="InterPro" id="IPR001441">
    <property type="entry name" value="UPP_synth-like"/>
</dbReference>
<dbReference type="GO" id="GO:0045547">
    <property type="term" value="F:ditrans,polycis-polyprenyl diphosphate synthase [(2E,6E)-farnesyl diphosphate specific] activity"/>
    <property type="evidence" value="ECO:0007669"/>
    <property type="project" value="UniProtKB-EC"/>
</dbReference>
<reference evidence="14" key="1">
    <citation type="journal article" date="2013" name="Genome Biol. Evol.">
        <title>Punctuated emergences of genetic and phenotypic innovations in eumetazoan, bilaterian, euteleostome, and hominidae ancestors.</title>
        <authorList>
            <person name="Wenger Y."/>
            <person name="Galliot B."/>
        </authorList>
    </citation>
    <scope>NUCLEOTIDE SEQUENCE</scope>
    <source>
        <tissue evidence="14">Whole animals</tissue>
    </source>
</reference>